<dbReference type="EMBL" id="CAJFDI010000002">
    <property type="protein sequence ID" value="CAD5213950.1"/>
    <property type="molecule type" value="Genomic_DNA"/>
</dbReference>
<organism evidence="2 4">
    <name type="scientific">Bursaphelenchus xylophilus</name>
    <name type="common">Pinewood nematode worm</name>
    <name type="synonym">Aphelenchoides xylophilus</name>
    <dbReference type="NCBI Taxonomy" id="6326"/>
    <lineage>
        <taxon>Eukaryota</taxon>
        <taxon>Metazoa</taxon>
        <taxon>Ecdysozoa</taxon>
        <taxon>Nematoda</taxon>
        <taxon>Chromadorea</taxon>
        <taxon>Rhabditida</taxon>
        <taxon>Tylenchina</taxon>
        <taxon>Tylenchomorpha</taxon>
        <taxon>Aphelenchoidea</taxon>
        <taxon>Aphelenchoididae</taxon>
        <taxon>Bursaphelenchus</taxon>
    </lineage>
</organism>
<dbReference type="EMBL" id="CAJFCV020000002">
    <property type="protein sequence ID" value="CAG9093753.1"/>
    <property type="molecule type" value="Genomic_DNA"/>
</dbReference>
<dbReference type="Proteomes" id="UP000582659">
    <property type="component" value="Unassembled WGS sequence"/>
</dbReference>
<reference evidence="1" key="2">
    <citation type="submission" date="2020-09" db="EMBL/GenBank/DDBJ databases">
        <authorList>
            <person name="Kikuchi T."/>
        </authorList>
    </citation>
    <scope>NUCLEOTIDE SEQUENCE</scope>
    <source>
        <strain evidence="1">Ka4C1</strain>
    </source>
</reference>
<evidence type="ECO:0000313" key="4">
    <source>
        <dbReference type="WBParaSite" id="BXY_1079400.1"/>
    </source>
</evidence>
<dbReference type="Proteomes" id="UP000095284">
    <property type="component" value="Unplaced"/>
</dbReference>
<evidence type="ECO:0000313" key="3">
    <source>
        <dbReference type="Proteomes" id="UP000659654"/>
    </source>
</evidence>
<gene>
    <name evidence="1" type="ORF">BXYJ_LOCUS3286</name>
</gene>
<accession>A0A1I7SCP2</accession>
<name>A0A1I7SCP2_BURXY</name>
<dbReference type="WBParaSite" id="BXY_1079400.1">
    <property type="protein sequence ID" value="BXY_1079400.1"/>
    <property type="gene ID" value="BXY_1079400"/>
</dbReference>
<evidence type="ECO:0000313" key="2">
    <source>
        <dbReference type="Proteomes" id="UP000095284"/>
    </source>
</evidence>
<evidence type="ECO:0000313" key="1">
    <source>
        <dbReference type="EMBL" id="CAD5213950.1"/>
    </source>
</evidence>
<dbReference type="AlphaFoldDB" id="A0A1I7SCP2"/>
<proteinExistence type="predicted"/>
<reference evidence="4" key="1">
    <citation type="submission" date="2016-11" db="UniProtKB">
        <authorList>
            <consortium name="WormBaseParasite"/>
        </authorList>
    </citation>
    <scope>IDENTIFICATION</scope>
</reference>
<sequence>MTFPMYEAKAGVCEHALVEVVAGNNVDHVVQEIHDQLGLPVKPHRVIIGRRCFRNLTVLCPRSESALQRICSMSGYYSGLQILVTPISVGQKRHFERYCI</sequence>
<keyword evidence="3" id="KW-1185">Reference proteome</keyword>
<protein>
    <submittedName>
        <fullName evidence="1">(pine wood nematode) hypothetical protein</fullName>
    </submittedName>
</protein>
<dbReference type="Proteomes" id="UP000659654">
    <property type="component" value="Unassembled WGS sequence"/>
</dbReference>